<dbReference type="GO" id="GO:0051315">
    <property type="term" value="P:attachment of mitotic spindle microtubules to kinetochore"/>
    <property type="evidence" value="ECO:0007669"/>
    <property type="project" value="TreeGrafter"/>
</dbReference>
<dbReference type="GO" id="GO:0034506">
    <property type="term" value="C:chromosome, centromeric core domain"/>
    <property type="evidence" value="ECO:0007669"/>
    <property type="project" value="TreeGrafter"/>
</dbReference>
<evidence type="ECO:0000313" key="5">
    <source>
        <dbReference type="Proteomes" id="UP000193689"/>
    </source>
</evidence>
<keyword evidence="5" id="KW-1185">Reference proteome</keyword>
<feature type="region of interest" description="Disordered" evidence="2">
    <location>
        <begin position="24"/>
        <end position="195"/>
    </location>
</feature>
<dbReference type="PANTHER" id="PTHR28006">
    <property type="entry name" value="MONOPOLIN COMPLEX SUBUNIT CSM1"/>
    <property type="match status" value="1"/>
</dbReference>
<dbReference type="RefSeq" id="XP_040714751.1">
    <property type="nucleotide sequence ID" value="XM_040856147.1"/>
</dbReference>
<dbReference type="InterPro" id="IPR040349">
    <property type="entry name" value="Csm1/Pcs1"/>
</dbReference>
<dbReference type="GeneID" id="63772359"/>
<reference evidence="4 5" key="1">
    <citation type="submission" date="2016-07" db="EMBL/GenBank/DDBJ databases">
        <title>Pervasive Adenine N6-methylation of Active Genes in Fungi.</title>
        <authorList>
            <consortium name="DOE Joint Genome Institute"/>
            <person name="Mondo S.J."/>
            <person name="Dannebaum R.O."/>
            <person name="Kuo R.C."/>
            <person name="Labutti K."/>
            <person name="Haridas S."/>
            <person name="Kuo A."/>
            <person name="Salamov A."/>
            <person name="Ahrendt S.R."/>
            <person name="Lipzen A."/>
            <person name="Sullivan W."/>
            <person name="Andreopoulos W.B."/>
            <person name="Clum A."/>
            <person name="Lindquist E."/>
            <person name="Daum C."/>
            <person name="Ramamoorthy G.K."/>
            <person name="Gryganskyi A."/>
            <person name="Culley D."/>
            <person name="Magnuson J.K."/>
            <person name="James T.Y."/>
            <person name="O'Malley M.A."/>
            <person name="Stajich J.E."/>
            <person name="Spatafora J.W."/>
            <person name="Visel A."/>
            <person name="Grigoriev I.V."/>
        </authorList>
    </citation>
    <scope>NUCLEOTIDE SEQUENCE [LARGE SCALE GENOMIC DNA]</scope>
    <source>
        <strain evidence="4 5">CBS 129021</strain>
    </source>
</reference>
<name>A0A1Y2DVD0_9PEZI</name>
<dbReference type="InterPro" id="IPR020981">
    <property type="entry name" value="Csm1/Pcs1_C"/>
</dbReference>
<dbReference type="InParanoid" id="A0A1Y2DVD0"/>
<comment type="caution">
    <text evidence="4">The sequence shown here is derived from an EMBL/GenBank/DDBJ whole genome shotgun (WGS) entry which is preliminary data.</text>
</comment>
<keyword evidence="1" id="KW-0175">Coiled coil</keyword>
<dbReference type="FunFam" id="3.90.1150.80:FF:000001">
    <property type="entry name" value="Chromosome segregation protein (Pcs1)"/>
    <property type="match status" value="1"/>
</dbReference>
<dbReference type="STRING" id="1141098.A0A1Y2DVD0"/>
<feature type="domain" description="Monopolin complex subunit Csm1/Pcs1 C-terminal" evidence="3">
    <location>
        <begin position="397"/>
        <end position="484"/>
    </location>
</feature>
<dbReference type="GO" id="GO:1990644">
    <property type="term" value="F:microtubule site clamp"/>
    <property type="evidence" value="ECO:0007669"/>
    <property type="project" value="TreeGrafter"/>
</dbReference>
<accession>A0A1Y2DVD0</accession>
<dbReference type="GO" id="GO:0072686">
    <property type="term" value="C:mitotic spindle"/>
    <property type="evidence" value="ECO:0007669"/>
    <property type="project" value="TreeGrafter"/>
</dbReference>
<dbReference type="GO" id="GO:0045144">
    <property type="term" value="P:meiotic sister chromatid segregation"/>
    <property type="evidence" value="ECO:0007669"/>
    <property type="project" value="TreeGrafter"/>
</dbReference>
<dbReference type="EMBL" id="MCFJ01000008">
    <property type="protein sequence ID" value="ORY63094.1"/>
    <property type="molecule type" value="Genomic_DNA"/>
</dbReference>
<dbReference type="Pfam" id="PF12539">
    <property type="entry name" value="Csm1"/>
    <property type="match status" value="1"/>
</dbReference>
<evidence type="ECO:0000256" key="2">
    <source>
        <dbReference type="SAM" id="MobiDB-lite"/>
    </source>
</evidence>
<feature type="coiled-coil region" evidence="1">
    <location>
        <begin position="252"/>
        <end position="357"/>
    </location>
</feature>
<feature type="compositionally biased region" description="Acidic residues" evidence="2">
    <location>
        <begin position="98"/>
        <end position="107"/>
    </location>
</feature>
<proteinExistence type="predicted"/>
<feature type="compositionally biased region" description="Basic residues" evidence="2">
    <location>
        <begin position="120"/>
        <end position="130"/>
    </location>
</feature>
<evidence type="ECO:0000256" key="1">
    <source>
        <dbReference type="SAM" id="Coils"/>
    </source>
</evidence>
<organism evidence="4 5">
    <name type="scientific">Pseudomassariella vexata</name>
    <dbReference type="NCBI Taxonomy" id="1141098"/>
    <lineage>
        <taxon>Eukaryota</taxon>
        <taxon>Fungi</taxon>
        <taxon>Dikarya</taxon>
        <taxon>Ascomycota</taxon>
        <taxon>Pezizomycotina</taxon>
        <taxon>Sordariomycetes</taxon>
        <taxon>Xylariomycetidae</taxon>
        <taxon>Amphisphaeriales</taxon>
        <taxon>Pseudomassariaceae</taxon>
        <taxon>Pseudomassariella</taxon>
    </lineage>
</organism>
<dbReference type="Proteomes" id="UP000193689">
    <property type="component" value="Unassembled WGS sequence"/>
</dbReference>
<dbReference type="PANTHER" id="PTHR28006:SF1">
    <property type="entry name" value="MONOPOLIN COMPLEX SUBUNIT CSM1"/>
    <property type="match status" value="1"/>
</dbReference>
<dbReference type="Gene3D" id="3.90.1150.80">
    <property type="match status" value="1"/>
</dbReference>
<feature type="compositionally biased region" description="Basic and acidic residues" evidence="2">
    <location>
        <begin position="132"/>
        <end position="142"/>
    </location>
</feature>
<feature type="compositionally biased region" description="Basic and acidic residues" evidence="2">
    <location>
        <begin position="108"/>
        <end position="119"/>
    </location>
</feature>
<gene>
    <name evidence="4" type="ORF">BCR38DRAFT_344982</name>
</gene>
<protein>
    <submittedName>
        <fullName evidence="4">Chromosome segregation protein Csm1/Pcs1-domain-containing protein</fullName>
    </submittedName>
</protein>
<dbReference type="GO" id="GO:0005730">
    <property type="term" value="C:nucleolus"/>
    <property type="evidence" value="ECO:0007669"/>
    <property type="project" value="TreeGrafter"/>
</dbReference>
<dbReference type="InterPro" id="IPR038608">
    <property type="entry name" value="Csm1/Pcs1_C_sf"/>
</dbReference>
<evidence type="ECO:0000259" key="3">
    <source>
        <dbReference type="Pfam" id="PF12539"/>
    </source>
</evidence>
<dbReference type="CDD" id="cd23787">
    <property type="entry name" value="RWD_CSM1"/>
    <property type="match status" value="1"/>
</dbReference>
<dbReference type="GO" id="GO:0033551">
    <property type="term" value="C:monopolin complex"/>
    <property type="evidence" value="ECO:0007669"/>
    <property type="project" value="InterPro"/>
</dbReference>
<sequence>MSKAKFTALLGLVESEDEDSDILLSHPLAQTKKTEKMPTIKKGRGAAVSRATKPAQNATRTSTRAAATTMERKALAEKPSNAKPKATAGRGKKRPATEDVDEVDDPDHDGTTVEPEAKAKPARGRPRTAKTAKIEEEAKDPELEAPEAAPQAKRGRKPKARVATPPVEHEIAETQQPELEIPESQPANLLEDSIEDDQVEDLPPYDRAALSSAQCSSSAKHPQHHAVPFSAIRRPMAASDSELNDPSLRRRIGDLTRKYDNLETKYKDLREIGVKEAERNYDRLKQQGEERAETANQLITTLKAQLAAQTELAKDSQRLRKQLEMSEKDMTELQDKITEMTNSLAETKKENKTLSTRLAASRAAEAANVKVPSSAIKGNMGNNRMLANAEAAVQTAQMKEDLYGDLTGLMIRNVKRENDEEVYDCIQTGRNGTLHFKLSIGTDNTSGNIDEVQFMYMPQLDPNRDRALIDVLPDYLVEEITFPRPHAAKFFARVMKCMAERPE</sequence>
<evidence type="ECO:0000313" key="4">
    <source>
        <dbReference type="EMBL" id="ORY63094.1"/>
    </source>
</evidence>
<feature type="compositionally biased region" description="Low complexity" evidence="2">
    <location>
        <begin position="58"/>
        <end position="69"/>
    </location>
</feature>
<dbReference type="OrthoDB" id="2431049at2759"/>
<dbReference type="AlphaFoldDB" id="A0A1Y2DVD0"/>